<keyword evidence="3" id="KW-0808">Transferase</keyword>
<dbReference type="GO" id="GO:0004674">
    <property type="term" value="F:protein serine/threonine kinase activity"/>
    <property type="evidence" value="ECO:0007669"/>
    <property type="project" value="UniProtKB-KW"/>
</dbReference>
<evidence type="ECO:0000259" key="9">
    <source>
        <dbReference type="PROSITE" id="PS50011"/>
    </source>
</evidence>
<sequence length="843" mass="86091">MTEQDELVRAALPAYDIGAELGRGGCGVVLAGTHRRLGRPVAIKQIPPQFAHDEQVRRRFVAEARVLAAIDHPHVVRVFDYLEHGELCLLVMEYLPGGTVGERFATDGYDSATAVAIALSCAAGLAAAHRHRVLHRDVKPANLMFAAGGAIKLTDFGIAKIVGGDETWVTKAGDIIGTPSYIAPEQARGQQLSPATDVYALATMLYQLLSGVLPFPPGDGPLAMLFAHAFDEPTPLSAVAPGVPEPIAAVVMRGLATDPADRFDTAESFGIALAQPAAYCWGEDWLTPVGIPVIGADTIVAAATGSGRMSSRGSVRHRRTPPVTPGPRPGIQPYSAGGTALSPSGTGEAGGATRSIGSLSGGTGPTSGGTGSPGGAGPVSGRTSSPTGETASSFGKTGALPGDNVPPNAYRTPPPFRPAMPSGPQEPSVPSGSAASDTPSERGTSSDTESLSAAQPFGAAPPTTPWFPGGASKSVAPSEGSGVAPPFGPALESEPPRSTAGSAGNAPPTVQWYPAGSRPEGGARPPTDPRPVGGHPVGGRPPGAYPPAGTRPPIRPPAQTQGAMPFRGPVTRVRPLQPMPDNGARLAEIDRRDLVLIQEVVTFESPRVPFAVAVVLAIAAVALVVSGFGQSSIGGDLAPGAVTLGGVDPATTPVEVDLTKPVPLRVNGIDADAASLKVTLLGVPLVGEVVPFIPGEPGATLPAPINQYVMAGHLTGELVLLRNNSEIATERVEMQAVQRPATTVTAASVVLLALFSLAYLESNMRRLRRGRGGFANSVGLIISAALLAVALVGGAWILLGHLPAIATTAGAAALAAAAGLAASVGARRIGKRRRYLRRARRQR</sequence>
<dbReference type="GO" id="GO:0005524">
    <property type="term" value="F:ATP binding"/>
    <property type="evidence" value="ECO:0007669"/>
    <property type="project" value="UniProtKB-KW"/>
</dbReference>
<feature type="compositionally biased region" description="Polar residues" evidence="7">
    <location>
        <begin position="428"/>
        <end position="453"/>
    </location>
</feature>
<dbReference type="PANTHER" id="PTHR43289">
    <property type="entry name" value="MITOGEN-ACTIVATED PROTEIN KINASE KINASE KINASE 20-RELATED"/>
    <property type="match status" value="1"/>
</dbReference>
<name>A0A511M7F7_9NOCA</name>
<evidence type="ECO:0000256" key="8">
    <source>
        <dbReference type="SAM" id="Phobius"/>
    </source>
</evidence>
<dbReference type="Pfam" id="PF00069">
    <property type="entry name" value="Pkinase"/>
    <property type="match status" value="1"/>
</dbReference>
<protein>
    <recommendedName>
        <fullName evidence="1">non-specific serine/threonine protein kinase</fullName>
        <ecNumber evidence="1">2.7.11.1</ecNumber>
    </recommendedName>
</protein>
<evidence type="ECO:0000256" key="7">
    <source>
        <dbReference type="SAM" id="MobiDB-lite"/>
    </source>
</evidence>
<comment type="caution">
    <text evidence="10">The sequence shown here is derived from an EMBL/GenBank/DDBJ whole genome shotgun (WGS) entry which is preliminary data.</text>
</comment>
<evidence type="ECO:0000256" key="5">
    <source>
        <dbReference type="ARBA" id="ARBA00022777"/>
    </source>
</evidence>
<feature type="region of interest" description="Disordered" evidence="7">
    <location>
        <begin position="305"/>
        <end position="579"/>
    </location>
</feature>
<evidence type="ECO:0000256" key="2">
    <source>
        <dbReference type="ARBA" id="ARBA00022527"/>
    </source>
</evidence>
<reference evidence="10 11" key="1">
    <citation type="submission" date="2019-07" db="EMBL/GenBank/DDBJ databases">
        <title>Whole genome shotgun sequence of Nocardia ninae NBRC 108245.</title>
        <authorList>
            <person name="Hosoyama A."/>
            <person name="Uohara A."/>
            <person name="Ohji S."/>
            <person name="Ichikawa N."/>
        </authorList>
    </citation>
    <scope>NUCLEOTIDE SEQUENCE [LARGE SCALE GENOMIC DNA]</scope>
    <source>
        <strain evidence="10 11">NBRC 108245</strain>
    </source>
</reference>
<keyword evidence="8" id="KW-1133">Transmembrane helix</keyword>
<keyword evidence="8" id="KW-0812">Transmembrane</keyword>
<feature type="domain" description="Protein kinase" evidence="9">
    <location>
        <begin position="15"/>
        <end position="286"/>
    </location>
</feature>
<dbReference type="PANTHER" id="PTHR43289:SF6">
    <property type="entry name" value="SERINE_THREONINE-PROTEIN KINASE NEKL-3"/>
    <property type="match status" value="1"/>
</dbReference>
<keyword evidence="6" id="KW-0067">ATP-binding</keyword>
<dbReference type="EC" id="2.7.11.1" evidence="1"/>
<dbReference type="Gene3D" id="1.10.510.10">
    <property type="entry name" value="Transferase(Phosphotransferase) domain 1"/>
    <property type="match status" value="1"/>
</dbReference>
<feature type="compositionally biased region" description="Pro residues" evidence="7">
    <location>
        <begin position="543"/>
        <end position="556"/>
    </location>
</feature>
<gene>
    <name evidence="10" type="ORF">NN4_10910</name>
</gene>
<feature type="transmembrane region" description="Helical" evidence="8">
    <location>
        <begin position="741"/>
        <end position="760"/>
    </location>
</feature>
<dbReference type="Proteomes" id="UP000321424">
    <property type="component" value="Unassembled WGS sequence"/>
</dbReference>
<evidence type="ECO:0000256" key="6">
    <source>
        <dbReference type="ARBA" id="ARBA00022840"/>
    </source>
</evidence>
<evidence type="ECO:0000256" key="1">
    <source>
        <dbReference type="ARBA" id="ARBA00012513"/>
    </source>
</evidence>
<dbReference type="InterPro" id="IPR008271">
    <property type="entry name" value="Ser/Thr_kinase_AS"/>
</dbReference>
<keyword evidence="4" id="KW-0547">Nucleotide-binding</keyword>
<keyword evidence="5" id="KW-0418">Kinase</keyword>
<dbReference type="AlphaFoldDB" id="A0A511M7F7"/>
<evidence type="ECO:0000256" key="3">
    <source>
        <dbReference type="ARBA" id="ARBA00022679"/>
    </source>
</evidence>
<keyword evidence="11" id="KW-1185">Reference proteome</keyword>
<dbReference type="Gene3D" id="3.30.200.20">
    <property type="entry name" value="Phosphorylase Kinase, domain 1"/>
    <property type="match status" value="1"/>
</dbReference>
<keyword evidence="8" id="KW-0472">Membrane</keyword>
<dbReference type="InterPro" id="IPR011009">
    <property type="entry name" value="Kinase-like_dom_sf"/>
</dbReference>
<feature type="compositionally biased region" description="Gly residues" evidence="7">
    <location>
        <begin position="359"/>
        <end position="378"/>
    </location>
</feature>
<proteinExistence type="predicted"/>
<dbReference type="PROSITE" id="PS00108">
    <property type="entry name" value="PROTEIN_KINASE_ST"/>
    <property type="match status" value="1"/>
</dbReference>
<feature type="compositionally biased region" description="Polar residues" evidence="7">
    <location>
        <begin position="382"/>
        <end position="395"/>
    </location>
</feature>
<feature type="transmembrane region" description="Helical" evidence="8">
    <location>
        <begin position="804"/>
        <end position="826"/>
    </location>
</feature>
<dbReference type="SMART" id="SM00220">
    <property type="entry name" value="S_TKc"/>
    <property type="match status" value="1"/>
</dbReference>
<evidence type="ECO:0000256" key="4">
    <source>
        <dbReference type="ARBA" id="ARBA00022741"/>
    </source>
</evidence>
<accession>A0A511M7F7</accession>
<keyword evidence="2" id="KW-0723">Serine/threonine-protein kinase</keyword>
<evidence type="ECO:0000313" key="10">
    <source>
        <dbReference type="EMBL" id="GEM36572.1"/>
    </source>
</evidence>
<dbReference type="EMBL" id="BJXA01000004">
    <property type="protein sequence ID" value="GEM36572.1"/>
    <property type="molecule type" value="Genomic_DNA"/>
</dbReference>
<feature type="transmembrane region" description="Helical" evidence="8">
    <location>
        <begin position="772"/>
        <end position="798"/>
    </location>
</feature>
<dbReference type="PROSITE" id="PS50011">
    <property type="entry name" value="PROTEIN_KINASE_DOM"/>
    <property type="match status" value="1"/>
</dbReference>
<organism evidence="10 11">
    <name type="scientific">Nocardia ninae NBRC 108245</name>
    <dbReference type="NCBI Taxonomy" id="1210091"/>
    <lineage>
        <taxon>Bacteria</taxon>
        <taxon>Bacillati</taxon>
        <taxon>Actinomycetota</taxon>
        <taxon>Actinomycetes</taxon>
        <taxon>Mycobacteriales</taxon>
        <taxon>Nocardiaceae</taxon>
        <taxon>Nocardia</taxon>
    </lineage>
</organism>
<dbReference type="RefSeq" id="WP_246180720.1">
    <property type="nucleotide sequence ID" value="NZ_BJXA01000004.1"/>
</dbReference>
<dbReference type="InterPro" id="IPR000719">
    <property type="entry name" value="Prot_kinase_dom"/>
</dbReference>
<dbReference type="CDD" id="cd14014">
    <property type="entry name" value="STKc_PknB_like"/>
    <property type="match status" value="1"/>
</dbReference>
<dbReference type="SUPFAM" id="SSF56112">
    <property type="entry name" value="Protein kinase-like (PK-like)"/>
    <property type="match status" value="1"/>
</dbReference>
<evidence type="ECO:0000313" key="11">
    <source>
        <dbReference type="Proteomes" id="UP000321424"/>
    </source>
</evidence>